<dbReference type="Pfam" id="PF10109">
    <property type="entry name" value="Phage_TAC_7"/>
    <property type="match status" value="1"/>
</dbReference>
<evidence type="ECO:0008006" key="3">
    <source>
        <dbReference type="Google" id="ProtNLM"/>
    </source>
</evidence>
<name>A0A0B5FHU3_9BACT</name>
<dbReference type="AlphaFoldDB" id="A0A0B5FHU3"/>
<reference evidence="1 2" key="1">
    <citation type="journal article" date="2015" name="Genome Announc.">
        <title>Genomes of Geoalkalibacter ferrihydriticus Z-0531T and Geoalkalibacter subterraneus Red1T, Two Haloalkaliphilic Metal-Reducing Deltaproteobacteria.</title>
        <authorList>
            <person name="Badalamenti J.P."/>
            <person name="Krajmalnik-Brown R."/>
            <person name="Torres C.I."/>
            <person name="Bond D.R."/>
        </authorList>
    </citation>
    <scope>NUCLEOTIDE SEQUENCE [LARGE SCALE GENOMIC DNA]</scope>
    <source>
        <strain evidence="1 2">Red1</strain>
    </source>
</reference>
<gene>
    <name evidence="1" type="ORF">GSUB_16035</name>
</gene>
<accession>A0A0B5FHU3</accession>
<dbReference type="InterPro" id="IPR019289">
    <property type="entry name" value="Phage_tail_E/E"/>
</dbReference>
<evidence type="ECO:0000313" key="1">
    <source>
        <dbReference type="EMBL" id="AJF07762.1"/>
    </source>
</evidence>
<dbReference type="STRING" id="483547.GSUB_16035"/>
<organism evidence="1 2">
    <name type="scientific">Geoalkalibacter subterraneus</name>
    <dbReference type="NCBI Taxonomy" id="483547"/>
    <lineage>
        <taxon>Bacteria</taxon>
        <taxon>Pseudomonadati</taxon>
        <taxon>Thermodesulfobacteriota</taxon>
        <taxon>Desulfuromonadia</taxon>
        <taxon>Desulfuromonadales</taxon>
        <taxon>Geoalkalibacteraceae</taxon>
        <taxon>Geoalkalibacter</taxon>
    </lineage>
</organism>
<dbReference type="HOGENOM" id="CLU_161312_1_1_7"/>
<dbReference type="EMBL" id="CP010311">
    <property type="protein sequence ID" value="AJF07762.1"/>
    <property type="molecule type" value="Genomic_DNA"/>
</dbReference>
<evidence type="ECO:0000313" key="2">
    <source>
        <dbReference type="Proteomes" id="UP000035036"/>
    </source>
</evidence>
<sequence length="79" mass="8809">METVKLKHPVTIGGEEILELNLRRPRVRDQLAAEKGGANNAEKEVRLFANLCEVAPAVIEELDLADYRAIQEVYSGFLS</sequence>
<dbReference type="OrthoDB" id="5459933at2"/>
<proteinExistence type="predicted"/>
<dbReference type="Proteomes" id="UP000035036">
    <property type="component" value="Chromosome"/>
</dbReference>
<dbReference type="KEGG" id="gsb:GSUB_16035"/>
<protein>
    <recommendedName>
        <fullName evidence="3">Phage tail assembly protein</fullName>
    </recommendedName>
</protein>
<keyword evidence="2" id="KW-1185">Reference proteome</keyword>
<dbReference type="RefSeq" id="WP_040201740.1">
    <property type="nucleotide sequence ID" value="NZ_CP010311.1"/>
</dbReference>